<feature type="binding site" evidence="3">
    <location>
        <position position="418"/>
    </location>
    <ligand>
        <name>3'-phosphoadenylyl sulfate</name>
        <dbReference type="ChEBI" id="CHEBI:58339"/>
    </ligand>
</feature>
<evidence type="ECO:0000259" key="6">
    <source>
        <dbReference type="Pfam" id="PF00685"/>
    </source>
</evidence>
<dbReference type="PANTHER" id="PTHR10605">
    <property type="entry name" value="HEPARAN SULFATE SULFOTRANSFERASE"/>
    <property type="match status" value="1"/>
</dbReference>
<keyword evidence="4" id="KW-1015">Disulfide bond</keyword>
<dbReference type="SUPFAM" id="SSF52540">
    <property type="entry name" value="P-loop containing nucleoside triphosphate hydrolases"/>
    <property type="match status" value="1"/>
</dbReference>
<dbReference type="GO" id="GO:0008467">
    <property type="term" value="F:[heparan sulfate]-glucosamine 3-sulfotransferase activity"/>
    <property type="evidence" value="ECO:0007669"/>
    <property type="project" value="TreeGrafter"/>
</dbReference>
<keyword evidence="2" id="KW-0325">Glycoprotein</keyword>
<dbReference type="Pfam" id="PF00685">
    <property type="entry name" value="Sulfotransfer_1"/>
    <property type="match status" value="1"/>
</dbReference>
<feature type="binding site" evidence="3">
    <location>
        <position position="319"/>
    </location>
    <ligand>
        <name>3'-phosphoadenylyl sulfate</name>
        <dbReference type="ChEBI" id="CHEBI:58339"/>
    </ligand>
</feature>
<dbReference type="Proteomes" id="UP001283361">
    <property type="component" value="Unassembled WGS sequence"/>
</dbReference>
<dbReference type="Gene3D" id="3.40.50.300">
    <property type="entry name" value="P-loop containing nucleotide triphosphate hydrolases"/>
    <property type="match status" value="1"/>
</dbReference>
<comment type="caution">
    <text evidence="7">The sequence shown here is derived from an EMBL/GenBank/DDBJ whole genome shotgun (WGS) entry which is preliminary data.</text>
</comment>
<reference evidence="7" key="1">
    <citation type="journal article" date="2023" name="G3 (Bethesda)">
        <title>A reference genome for the long-term kleptoplast-retaining sea slug Elysia crispata morphotype clarki.</title>
        <authorList>
            <person name="Eastman K.E."/>
            <person name="Pendleton A.L."/>
            <person name="Shaikh M.A."/>
            <person name="Suttiyut T."/>
            <person name="Ogas R."/>
            <person name="Tomko P."/>
            <person name="Gavelis G."/>
            <person name="Widhalm J.R."/>
            <person name="Wisecaver J.H."/>
        </authorList>
    </citation>
    <scope>NUCLEOTIDE SEQUENCE</scope>
    <source>
        <strain evidence="7">ECLA1</strain>
    </source>
</reference>
<evidence type="ECO:0000256" key="2">
    <source>
        <dbReference type="ARBA" id="ARBA00023180"/>
    </source>
</evidence>
<evidence type="ECO:0000256" key="5">
    <source>
        <dbReference type="SAM" id="MobiDB-lite"/>
    </source>
</evidence>
<evidence type="ECO:0000256" key="1">
    <source>
        <dbReference type="ARBA" id="ARBA00022679"/>
    </source>
</evidence>
<feature type="domain" description="Sulfotransferase" evidence="6">
    <location>
        <begin position="222"/>
        <end position="452"/>
    </location>
</feature>
<evidence type="ECO:0000313" key="7">
    <source>
        <dbReference type="EMBL" id="KAK3785120.1"/>
    </source>
</evidence>
<keyword evidence="8" id="KW-1185">Reference proteome</keyword>
<evidence type="ECO:0000256" key="4">
    <source>
        <dbReference type="PIRSR" id="PIRSR637359-3"/>
    </source>
</evidence>
<accession>A0AAE1ABY8</accession>
<organism evidence="7 8">
    <name type="scientific">Elysia crispata</name>
    <name type="common">lettuce slug</name>
    <dbReference type="NCBI Taxonomy" id="231223"/>
    <lineage>
        <taxon>Eukaryota</taxon>
        <taxon>Metazoa</taxon>
        <taxon>Spiralia</taxon>
        <taxon>Lophotrochozoa</taxon>
        <taxon>Mollusca</taxon>
        <taxon>Gastropoda</taxon>
        <taxon>Heterobranchia</taxon>
        <taxon>Euthyneura</taxon>
        <taxon>Panpulmonata</taxon>
        <taxon>Sacoglossa</taxon>
        <taxon>Placobranchoidea</taxon>
        <taxon>Plakobranchidae</taxon>
        <taxon>Elysia</taxon>
    </lineage>
</organism>
<evidence type="ECO:0000313" key="8">
    <source>
        <dbReference type="Proteomes" id="UP001283361"/>
    </source>
</evidence>
<dbReference type="PANTHER" id="PTHR10605:SF65">
    <property type="entry name" value="GH20068P"/>
    <property type="match status" value="1"/>
</dbReference>
<proteinExistence type="predicted"/>
<dbReference type="InterPro" id="IPR000863">
    <property type="entry name" value="Sulfotransferase_dom"/>
</dbReference>
<dbReference type="AlphaFoldDB" id="A0AAE1ABY8"/>
<protein>
    <recommendedName>
        <fullName evidence="6">Sulfotransferase domain-containing protein</fullName>
    </recommendedName>
</protein>
<feature type="compositionally biased region" description="Basic and acidic residues" evidence="5">
    <location>
        <begin position="86"/>
        <end position="95"/>
    </location>
</feature>
<feature type="disulfide bond" evidence="4">
    <location>
        <begin position="419"/>
        <end position="430"/>
    </location>
</feature>
<sequence length="477" mass="54683">MLDGSGSEGSMRSWISHTIRGRVRGPKWLVTASVCALLVLSFYHWSSLRRHGRYASTFVARPRDVSELAGDSLNTRLELLGQTARGRAERTRSPNEEVQPSESDGEDDVVQTFLVDSSGDSQSVHPENQVVQLTSAQERALDTAMDDMSDTKRELMHRLFEKYVLPATPELLEWTPKGHDPQDRPGYFRPGNWDWTMKNAGEYDPDLYSPPPSELPKQRFPQAIMIGSGHCGTRALLDFLQMHPNIVVAHSEVHFFDDFFHKGMDWYRGQMPYSFSNQITLEKSPSYVMVPQAAKEVYAMDKKVKLLMVVKDPVVTLMSAFSRRAPSSGNRPIHYTFLKLENGKRVVNSELYSVARGMYSVHLKNWLKYFPLSQFHVLDGGALVKEPVHQIQTVERFLEIPPRLTSKNFLFNETKGFYCMKPFTMHQPKCLGKNKGRPHVPLDPEVKKLLYDFYRPYNQELFSILGKTFDWEPKDTV</sequence>
<keyword evidence="1" id="KW-0808">Transferase</keyword>
<dbReference type="InterPro" id="IPR027417">
    <property type="entry name" value="P-loop_NTPase"/>
</dbReference>
<dbReference type="InterPro" id="IPR037359">
    <property type="entry name" value="NST/OST"/>
</dbReference>
<gene>
    <name evidence="7" type="ORF">RRG08_021920</name>
</gene>
<evidence type="ECO:0000256" key="3">
    <source>
        <dbReference type="PIRSR" id="PIRSR637359-2"/>
    </source>
</evidence>
<feature type="binding site" evidence="3">
    <location>
        <begin position="435"/>
        <end position="439"/>
    </location>
    <ligand>
        <name>3'-phosphoadenylyl sulfate</name>
        <dbReference type="ChEBI" id="CHEBI:58339"/>
    </ligand>
</feature>
<feature type="region of interest" description="Disordered" evidence="5">
    <location>
        <begin position="81"/>
        <end position="107"/>
    </location>
</feature>
<name>A0AAE1ABY8_9GAST</name>
<dbReference type="EMBL" id="JAWDGP010002165">
    <property type="protein sequence ID" value="KAK3785120.1"/>
    <property type="molecule type" value="Genomic_DNA"/>
</dbReference>